<dbReference type="GO" id="GO:0003677">
    <property type="term" value="F:DNA binding"/>
    <property type="evidence" value="ECO:0007669"/>
    <property type="project" value="InterPro"/>
</dbReference>
<dbReference type="InterPro" id="IPR009044">
    <property type="entry name" value="ssDNA-bd_transcriptional_reg"/>
</dbReference>
<feature type="region of interest" description="Disordered" evidence="1">
    <location>
        <begin position="159"/>
        <end position="204"/>
    </location>
</feature>
<dbReference type="Proteomes" id="UP001443914">
    <property type="component" value="Unassembled WGS sequence"/>
</dbReference>
<feature type="compositionally biased region" description="Basic and acidic residues" evidence="1">
    <location>
        <begin position="159"/>
        <end position="187"/>
    </location>
</feature>
<feature type="domain" description="DEK-C" evidence="2">
    <location>
        <begin position="3"/>
        <end position="60"/>
    </location>
</feature>
<name>A0AAW1MCB5_SAPOF</name>
<gene>
    <name evidence="3" type="ORF">RND81_03G222000</name>
</gene>
<dbReference type="Pfam" id="PF14223">
    <property type="entry name" value="Retrotran_gag_2"/>
    <property type="match status" value="1"/>
</dbReference>
<dbReference type="InterPro" id="IPR014876">
    <property type="entry name" value="DEK_C"/>
</dbReference>
<dbReference type="Pfam" id="PF02229">
    <property type="entry name" value="PC4"/>
    <property type="match status" value="1"/>
</dbReference>
<dbReference type="AlphaFoldDB" id="A0AAW1MCB5"/>
<protein>
    <recommendedName>
        <fullName evidence="2">DEK-C domain-containing protein</fullName>
    </recommendedName>
</protein>
<dbReference type="Gene3D" id="1.10.10.60">
    <property type="entry name" value="Homeodomain-like"/>
    <property type="match status" value="1"/>
</dbReference>
<sequence>MDHQTRRQITTTVTDILKTADLNSVTEKHVRDLTADKLRLDLSDLPHKILIRQIVESFLLDENNVVSPSDNGQFGDDVVETKPVVADSCRVICKLSQKRDVAVRCSGGKTVVSIREFFGKDGKQILSPKWISLSPDQWSTFRKNIPAIEEAITKIESRLRPQVEKTQTDADKSESVRHQNDFRRDTGKQVSNGSTVSSTPRRQAPTDIVRFDGKNYQLWAEHMESYLNHLKVGYVLSEPCPSAARVADWEIAETLTVIDKWIDDDRVCRQNIISTLCDNMFSHYSKKAGLARDLWEELKVIYLYEEHGAKISLVKKYIEFQIVEEKPIFDQVQELNHIADSLIAAGMYVEEKLHVNVIISKLPPSWKPYSIDLMKEDYLPVWMLMNQLKAEEEFRQTGNRTEAPRSRRASPVFNHAKKVGPHRIPMKRPGTSREMDHERRVRFCNICKKNNHLPEQCFFRDSSWKDTSVETNNVMSANFVAEGVKEEAAEPSNS</sequence>
<dbReference type="PROSITE" id="PS51998">
    <property type="entry name" value="DEK_C"/>
    <property type="match status" value="1"/>
</dbReference>
<comment type="caution">
    <text evidence="3">The sequence shown here is derived from an EMBL/GenBank/DDBJ whole genome shotgun (WGS) entry which is preliminary data.</text>
</comment>
<evidence type="ECO:0000313" key="4">
    <source>
        <dbReference type="Proteomes" id="UP001443914"/>
    </source>
</evidence>
<dbReference type="Gene3D" id="2.30.31.10">
    <property type="entry name" value="Transcriptional Coactivator Pc4, Chain A"/>
    <property type="match status" value="1"/>
</dbReference>
<reference evidence="3" key="1">
    <citation type="submission" date="2024-03" db="EMBL/GenBank/DDBJ databases">
        <title>WGS assembly of Saponaria officinalis var. Norfolk2.</title>
        <authorList>
            <person name="Jenkins J."/>
            <person name="Shu S."/>
            <person name="Grimwood J."/>
            <person name="Barry K."/>
            <person name="Goodstein D."/>
            <person name="Schmutz J."/>
            <person name="Leebens-Mack J."/>
            <person name="Osbourn A."/>
        </authorList>
    </citation>
    <scope>NUCLEOTIDE SEQUENCE [LARGE SCALE GENOMIC DNA]</scope>
    <source>
        <strain evidence="3">JIC</strain>
    </source>
</reference>
<evidence type="ECO:0000259" key="2">
    <source>
        <dbReference type="PROSITE" id="PS51998"/>
    </source>
</evidence>
<dbReference type="PANTHER" id="PTHR47592">
    <property type="entry name" value="PBF68 PROTEIN"/>
    <property type="match status" value="1"/>
</dbReference>
<dbReference type="SUPFAM" id="SSF54447">
    <property type="entry name" value="ssDNA-binding transcriptional regulator domain"/>
    <property type="match status" value="1"/>
</dbReference>
<evidence type="ECO:0000256" key="1">
    <source>
        <dbReference type="SAM" id="MobiDB-lite"/>
    </source>
</evidence>
<dbReference type="EMBL" id="JBDFQZ010000003">
    <property type="protein sequence ID" value="KAK9743172.1"/>
    <property type="molecule type" value="Genomic_DNA"/>
</dbReference>
<dbReference type="SUPFAM" id="SSF109715">
    <property type="entry name" value="DEK C-terminal domain"/>
    <property type="match status" value="1"/>
</dbReference>
<evidence type="ECO:0000313" key="3">
    <source>
        <dbReference type="EMBL" id="KAK9743172.1"/>
    </source>
</evidence>
<dbReference type="InterPro" id="IPR003173">
    <property type="entry name" value="PC4_C"/>
</dbReference>
<feature type="compositionally biased region" description="Polar residues" evidence="1">
    <location>
        <begin position="188"/>
        <end position="201"/>
    </location>
</feature>
<dbReference type="PANTHER" id="PTHR47592:SF6">
    <property type="entry name" value="PBF68 PROTEIN"/>
    <property type="match status" value="1"/>
</dbReference>
<keyword evidence="4" id="KW-1185">Reference proteome</keyword>
<organism evidence="3 4">
    <name type="scientific">Saponaria officinalis</name>
    <name type="common">Common soapwort</name>
    <name type="synonym">Lychnis saponaria</name>
    <dbReference type="NCBI Taxonomy" id="3572"/>
    <lineage>
        <taxon>Eukaryota</taxon>
        <taxon>Viridiplantae</taxon>
        <taxon>Streptophyta</taxon>
        <taxon>Embryophyta</taxon>
        <taxon>Tracheophyta</taxon>
        <taxon>Spermatophyta</taxon>
        <taxon>Magnoliopsida</taxon>
        <taxon>eudicotyledons</taxon>
        <taxon>Gunneridae</taxon>
        <taxon>Pentapetalae</taxon>
        <taxon>Caryophyllales</taxon>
        <taxon>Caryophyllaceae</taxon>
        <taxon>Caryophylleae</taxon>
        <taxon>Saponaria</taxon>
    </lineage>
</organism>
<proteinExistence type="predicted"/>
<accession>A0AAW1MCB5</accession>
<dbReference type="GO" id="GO:0006355">
    <property type="term" value="P:regulation of DNA-templated transcription"/>
    <property type="evidence" value="ECO:0007669"/>
    <property type="project" value="InterPro"/>
</dbReference>
<dbReference type="Pfam" id="PF08766">
    <property type="entry name" value="DEK_C"/>
    <property type="match status" value="1"/>
</dbReference>